<organism evidence="2 3">
    <name type="scientific">Trichogramma kaykai</name>
    <dbReference type="NCBI Taxonomy" id="54128"/>
    <lineage>
        <taxon>Eukaryota</taxon>
        <taxon>Metazoa</taxon>
        <taxon>Ecdysozoa</taxon>
        <taxon>Arthropoda</taxon>
        <taxon>Hexapoda</taxon>
        <taxon>Insecta</taxon>
        <taxon>Pterygota</taxon>
        <taxon>Neoptera</taxon>
        <taxon>Endopterygota</taxon>
        <taxon>Hymenoptera</taxon>
        <taxon>Apocrita</taxon>
        <taxon>Proctotrupomorpha</taxon>
        <taxon>Chalcidoidea</taxon>
        <taxon>Trichogrammatidae</taxon>
        <taxon>Trichogramma</taxon>
    </lineage>
</organism>
<dbReference type="Proteomes" id="UP001627154">
    <property type="component" value="Unassembled WGS sequence"/>
</dbReference>
<sequence length="83" mass="9608">MTITRSKQRTAASNHIPLHKMLSCLVSAREKGVNKEKRKKKQGYDSSRSNPIYIDDDDRVDGPFVINRNVYRSSPSLSDRRWT</sequence>
<keyword evidence="3" id="KW-1185">Reference proteome</keyword>
<evidence type="ECO:0000256" key="1">
    <source>
        <dbReference type="SAM" id="MobiDB-lite"/>
    </source>
</evidence>
<evidence type="ECO:0000313" key="2">
    <source>
        <dbReference type="EMBL" id="KAL3399318.1"/>
    </source>
</evidence>
<dbReference type="AlphaFoldDB" id="A0ABD2X2Y3"/>
<name>A0ABD2X2Y3_9HYME</name>
<comment type="caution">
    <text evidence="2">The sequence shown here is derived from an EMBL/GenBank/DDBJ whole genome shotgun (WGS) entry which is preliminary data.</text>
</comment>
<feature type="region of interest" description="Disordered" evidence="1">
    <location>
        <begin position="29"/>
        <end position="55"/>
    </location>
</feature>
<dbReference type="EMBL" id="JBJJXI010000056">
    <property type="protein sequence ID" value="KAL3399318.1"/>
    <property type="molecule type" value="Genomic_DNA"/>
</dbReference>
<evidence type="ECO:0000313" key="3">
    <source>
        <dbReference type="Proteomes" id="UP001627154"/>
    </source>
</evidence>
<protein>
    <submittedName>
        <fullName evidence="2">Uncharacterized protein</fullName>
    </submittedName>
</protein>
<reference evidence="2 3" key="1">
    <citation type="journal article" date="2024" name="bioRxiv">
        <title>A reference genome for Trichogramma kaykai: A tiny desert-dwelling parasitoid wasp with competing sex-ratio distorters.</title>
        <authorList>
            <person name="Culotta J."/>
            <person name="Lindsey A.R."/>
        </authorList>
    </citation>
    <scope>NUCLEOTIDE SEQUENCE [LARGE SCALE GENOMIC DNA]</scope>
    <source>
        <strain evidence="2 3">KSX58</strain>
    </source>
</reference>
<gene>
    <name evidence="2" type="ORF">TKK_007184</name>
</gene>
<accession>A0ABD2X2Y3</accession>
<proteinExistence type="predicted"/>